<dbReference type="Proteomes" id="UP000008457">
    <property type="component" value="Chromosome"/>
</dbReference>
<dbReference type="KEGG" id="mas:Mahau_1023"/>
<sequence length="79" mass="9220">MATVHQLYDKRLYKLKKAEKVAAHMIGKKITDVRSIGKEEFAIELDDSSNVIFERDGKGDIECRWQRIFREENDDGYNG</sequence>
<protein>
    <submittedName>
        <fullName evidence="1">Uncharacterized protein</fullName>
    </submittedName>
</protein>
<keyword evidence="2" id="KW-1185">Reference proteome</keyword>
<dbReference type="AlphaFoldDB" id="F4A2P1"/>
<reference evidence="2" key="1">
    <citation type="submission" date="2010-11" db="EMBL/GenBank/DDBJ databases">
        <title>The complete genome of Mahella australiensis DSM 15567.</title>
        <authorList>
            <consortium name="US DOE Joint Genome Institute (JGI-PGF)"/>
            <person name="Lucas S."/>
            <person name="Copeland A."/>
            <person name="Lapidus A."/>
            <person name="Bruce D."/>
            <person name="Goodwin L."/>
            <person name="Pitluck S."/>
            <person name="Kyrpides N."/>
            <person name="Mavromatis K."/>
            <person name="Pagani I."/>
            <person name="Ivanova N."/>
            <person name="Teshima H."/>
            <person name="Brettin T."/>
            <person name="Detter J.C."/>
            <person name="Han C."/>
            <person name="Tapia R."/>
            <person name="Land M."/>
            <person name="Hauser L."/>
            <person name="Markowitz V."/>
            <person name="Cheng J.-F."/>
            <person name="Hugenholtz P."/>
            <person name="Woyke T."/>
            <person name="Wu D."/>
            <person name="Spring S."/>
            <person name="Pukall R."/>
            <person name="Steenblock K."/>
            <person name="Schneider S."/>
            <person name="Klenk H.-P."/>
            <person name="Eisen J.A."/>
        </authorList>
    </citation>
    <scope>NUCLEOTIDE SEQUENCE [LARGE SCALE GENOMIC DNA]</scope>
    <source>
        <strain evidence="2">DSM 15567 / CIP 107919 / 50-1 BON</strain>
    </source>
</reference>
<organism evidence="1 2">
    <name type="scientific">Mahella australiensis (strain DSM 15567 / CIP 107919 / 50-1 BON)</name>
    <dbReference type="NCBI Taxonomy" id="697281"/>
    <lineage>
        <taxon>Bacteria</taxon>
        <taxon>Bacillati</taxon>
        <taxon>Bacillota</taxon>
        <taxon>Clostridia</taxon>
        <taxon>Thermoanaerobacterales</taxon>
        <taxon>Thermoanaerobacterales Family IV. Incertae Sedis</taxon>
        <taxon>Mahella</taxon>
    </lineage>
</organism>
<dbReference type="RefSeq" id="WP_013780651.1">
    <property type="nucleotide sequence ID" value="NC_015520.1"/>
</dbReference>
<dbReference type="STRING" id="697281.Mahau_1023"/>
<evidence type="ECO:0000313" key="1">
    <source>
        <dbReference type="EMBL" id="AEE96221.1"/>
    </source>
</evidence>
<dbReference type="EMBL" id="CP002360">
    <property type="protein sequence ID" value="AEE96221.1"/>
    <property type="molecule type" value="Genomic_DNA"/>
</dbReference>
<dbReference type="HOGENOM" id="CLU_2601841_0_0_9"/>
<name>F4A2P1_MAHA5</name>
<accession>F4A2P1</accession>
<gene>
    <name evidence="1" type="ordered locus">Mahau_1023</name>
</gene>
<evidence type="ECO:0000313" key="2">
    <source>
        <dbReference type="Proteomes" id="UP000008457"/>
    </source>
</evidence>
<reference evidence="1 2" key="2">
    <citation type="journal article" date="2011" name="Stand. Genomic Sci.">
        <title>Complete genome sequence of Mahella australiensis type strain (50-1 BON).</title>
        <authorList>
            <person name="Sikorski J."/>
            <person name="Teshima H."/>
            <person name="Nolan M."/>
            <person name="Lucas S."/>
            <person name="Hammon N."/>
            <person name="Deshpande S."/>
            <person name="Cheng J.F."/>
            <person name="Pitluck S."/>
            <person name="Liolios K."/>
            <person name="Pagani I."/>
            <person name="Ivanova N."/>
            <person name="Huntemann M."/>
            <person name="Mavromatis K."/>
            <person name="Ovchinikova G."/>
            <person name="Pati A."/>
            <person name="Tapia R."/>
            <person name="Han C."/>
            <person name="Goodwin L."/>
            <person name="Chen A."/>
            <person name="Palaniappan K."/>
            <person name="Land M."/>
            <person name="Hauser L."/>
            <person name="Ngatchou-Djao O.D."/>
            <person name="Rohde M."/>
            <person name="Pukall R."/>
            <person name="Spring S."/>
            <person name="Abt B."/>
            <person name="Goker M."/>
            <person name="Detter J.C."/>
            <person name="Woyke T."/>
            <person name="Bristow J."/>
            <person name="Markowitz V."/>
            <person name="Hugenholtz P."/>
            <person name="Eisen J.A."/>
            <person name="Kyrpides N.C."/>
            <person name="Klenk H.P."/>
            <person name="Lapidus A."/>
        </authorList>
    </citation>
    <scope>NUCLEOTIDE SEQUENCE [LARGE SCALE GENOMIC DNA]</scope>
    <source>
        <strain evidence="2">DSM 15567 / CIP 107919 / 50-1 BON</strain>
    </source>
</reference>
<proteinExistence type="predicted"/>